<gene>
    <name evidence="1" type="ORF">MU0083_003384</name>
</gene>
<dbReference type="RefSeq" id="WP_308474076.1">
    <property type="nucleotide sequence ID" value="NZ_OY726394.1"/>
</dbReference>
<proteinExistence type="predicted"/>
<protein>
    <submittedName>
        <fullName evidence="1">Uncharacterized protein</fullName>
    </submittedName>
</protein>
<name>A0ABM9LT85_9MYCO</name>
<reference evidence="1 2" key="1">
    <citation type="submission" date="2023-08" db="EMBL/GenBank/DDBJ databases">
        <authorList>
            <person name="Folkvardsen B D."/>
            <person name="Norman A."/>
        </authorList>
    </citation>
    <scope>NUCLEOTIDE SEQUENCE [LARGE SCALE GENOMIC DNA]</scope>
    <source>
        <strain evidence="1 2">Mu0083</strain>
    </source>
</reference>
<accession>A0ABM9LT85</accession>
<dbReference type="Proteomes" id="UP001190336">
    <property type="component" value="Chromosome"/>
</dbReference>
<evidence type="ECO:0000313" key="2">
    <source>
        <dbReference type="Proteomes" id="UP001190336"/>
    </source>
</evidence>
<keyword evidence="2" id="KW-1185">Reference proteome</keyword>
<evidence type="ECO:0000313" key="1">
    <source>
        <dbReference type="EMBL" id="CAJ1504229.1"/>
    </source>
</evidence>
<dbReference type="EMBL" id="OY726394">
    <property type="protein sequence ID" value="CAJ1504229.1"/>
    <property type="molecule type" value="Genomic_DNA"/>
</dbReference>
<organism evidence="1 2">
    <name type="scientific">[Mycobacterium] kokjensenii</name>
    <dbReference type="NCBI Taxonomy" id="3064287"/>
    <lineage>
        <taxon>Bacteria</taxon>
        <taxon>Bacillati</taxon>
        <taxon>Actinomycetota</taxon>
        <taxon>Actinomycetes</taxon>
        <taxon>Mycobacteriales</taxon>
        <taxon>Mycobacteriaceae</taxon>
        <taxon>Mycolicibacter</taxon>
    </lineage>
</organism>
<sequence length="86" mass="9211">MTTATVPPLPAHATTTGFDDDGIRLLKADLGCGVVLWAQQSQDGQVTDIAAMIDAPNDWGHTADQLRALIPTLERAVDLAEKWEGK</sequence>